<gene>
    <name evidence="1" type="ORF">FTRO_0130070</name>
</gene>
<sequence length="190" mass="20255">MKHIFKGMANDSIDTINNNFDELSDPKRDVTVNDLTVNGQIKTSGGLEVSGGLVNHGSANFQNGLAVTAGDAVFYGAGYSKKVADVTVWDNGLNAHIYRVGNIVVVQIFGSILTDHGAFTTIGWKIPAGYRPAYESHGIASAGYTKTIMRFHTSGDVNIIDSPLKASDNNGGDNYSYGFAVWATADDFPS</sequence>
<proteinExistence type="predicted"/>
<name>A0A3F3H1U0_9LACO</name>
<accession>A0A3F3H1U0</accession>
<evidence type="ECO:0000313" key="1">
    <source>
        <dbReference type="EMBL" id="GAP04935.1"/>
    </source>
</evidence>
<reference evidence="1" key="1">
    <citation type="journal article" date="2015" name="BMC Genomics">
        <title>Comparative genomics of Fructobacillus spp. and Leuconostoc spp. reveals niche-specific evolution of Fructobacillus spp.</title>
        <authorList>
            <person name="Endo A."/>
            <person name="Tanizawa Y."/>
            <person name="Tanaka N."/>
            <person name="Maeno S."/>
            <person name="Kumar H."/>
            <person name="Shiwa Y."/>
            <person name="Okada S."/>
            <person name="Yoshikawa H."/>
            <person name="Dicks L."/>
            <person name="Nakagawa J."/>
            <person name="Arita M."/>
        </authorList>
    </citation>
    <scope>NUCLEOTIDE SEQUENCE [LARGE SCALE GENOMIC DNA]</scope>
    <source>
        <strain evidence="1">F214-1</strain>
    </source>
</reference>
<organism evidence="1">
    <name type="scientific">Fructobacillus tropaeoli</name>
    <dbReference type="NCBI Taxonomy" id="709323"/>
    <lineage>
        <taxon>Bacteria</taxon>
        <taxon>Bacillati</taxon>
        <taxon>Bacillota</taxon>
        <taxon>Bacilli</taxon>
        <taxon>Lactobacillales</taxon>
        <taxon>Lactobacillaceae</taxon>
        <taxon>Fructobacillus</taxon>
    </lineage>
</organism>
<dbReference type="Proteomes" id="UP000064514">
    <property type="component" value="Unassembled WGS sequence"/>
</dbReference>
<protein>
    <submittedName>
        <fullName evidence="1">Galactarate dehydratase</fullName>
    </submittedName>
</protein>
<dbReference type="AlphaFoldDB" id="A0A3F3H1U0"/>
<dbReference type="EMBL" id="DF968090">
    <property type="protein sequence ID" value="GAP04935.1"/>
    <property type="molecule type" value="Genomic_DNA"/>
</dbReference>
<dbReference type="STRING" id="709323.GCA_001047135_01503"/>
<dbReference type="RefSeq" id="WP_059394269.1">
    <property type="nucleotide sequence ID" value="NZ_DF968090.1"/>
</dbReference>